<dbReference type="GO" id="GO:1902201">
    <property type="term" value="P:negative regulation of bacterial-type flagellum-dependent cell motility"/>
    <property type="evidence" value="ECO:0007669"/>
    <property type="project" value="TreeGrafter"/>
</dbReference>
<dbReference type="InterPro" id="IPR050469">
    <property type="entry name" value="Diguanylate_Cyclase"/>
</dbReference>
<dbReference type="EMBL" id="DS989861">
    <property type="protein sequence ID" value="EDX72807.1"/>
    <property type="molecule type" value="Genomic_DNA"/>
</dbReference>
<dbReference type="GO" id="GO:0005886">
    <property type="term" value="C:plasma membrane"/>
    <property type="evidence" value="ECO:0007669"/>
    <property type="project" value="TreeGrafter"/>
</dbReference>
<dbReference type="SUPFAM" id="SSF55073">
    <property type="entry name" value="Nucleotide cyclase"/>
    <property type="match status" value="1"/>
</dbReference>
<dbReference type="STRING" id="118168.MC7420_3253"/>
<accession>B4VZ73</accession>
<dbReference type="Pfam" id="PF00990">
    <property type="entry name" value="GGDEF"/>
    <property type="match status" value="1"/>
</dbReference>
<dbReference type="Gene3D" id="3.30.70.270">
    <property type="match status" value="1"/>
</dbReference>
<sequence length="163" mass="18431">MANRRYFDQHLHQEWHHLHIEQSPLSLILCDIDCFQTYNKIYGTAAGDECLQRIADCLRRCVKRTTDVVARYGGEEFAILLPHTNAMGAFQVAEKMREKIKSQGIEFKPPDPFNLPAPVVTVSFGVACLVDPHTDIDTLIMAANQALYLSKQQGRDRVTLSSV</sequence>
<protein>
    <recommendedName>
        <fullName evidence="1">GGDEF domain-containing protein</fullName>
    </recommendedName>
</protein>
<evidence type="ECO:0000313" key="3">
    <source>
        <dbReference type="Proteomes" id="UP000003835"/>
    </source>
</evidence>
<dbReference type="PANTHER" id="PTHR45138">
    <property type="entry name" value="REGULATORY COMPONENTS OF SENSORY TRANSDUCTION SYSTEM"/>
    <property type="match status" value="1"/>
</dbReference>
<dbReference type="GO" id="GO:0052621">
    <property type="term" value="F:diguanylate cyclase activity"/>
    <property type="evidence" value="ECO:0007669"/>
    <property type="project" value="TreeGrafter"/>
</dbReference>
<dbReference type="CDD" id="cd01949">
    <property type="entry name" value="GGDEF"/>
    <property type="match status" value="1"/>
</dbReference>
<dbReference type="NCBIfam" id="TIGR00254">
    <property type="entry name" value="GGDEF"/>
    <property type="match status" value="1"/>
</dbReference>
<dbReference type="InterPro" id="IPR043128">
    <property type="entry name" value="Rev_trsase/Diguanyl_cyclase"/>
</dbReference>
<keyword evidence="3" id="KW-1185">Reference proteome</keyword>
<dbReference type="eggNOG" id="COG3706">
    <property type="taxonomic scope" value="Bacteria"/>
</dbReference>
<dbReference type="Proteomes" id="UP000003835">
    <property type="component" value="Unassembled WGS sequence"/>
</dbReference>
<dbReference type="FunFam" id="3.30.70.270:FF:000001">
    <property type="entry name" value="Diguanylate cyclase domain protein"/>
    <property type="match status" value="1"/>
</dbReference>
<dbReference type="HOGENOM" id="CLU_000445_11_16_3"/>
<proteinExistence type="predicted"/>
<reference evidence="2 3" key="1">
    <citation type="submission" date="2008-07" db="EMBL/GenBank/DDBJ databases">
        <authorList>
            <person name="Tandeau de Marsac N."/>
            <person name="Ferriera S."/>
            <person name="Johnson J."/>
            <person name="Kravitz S."/>
            <person name="Beeson K."/>
            <person name="Sutton G."/>
            <person name="Rogers Y.-H."/>
            <person name="Friedman R."/>
            <person name="Frazier M."/>
            <person name="Venter J.C."/>
        </authorList>
    </citation>
    <scope>NUCLEOTIDE SEQUENCE [LARGE SCALE GENOMIC DNA]</scope>
    <source>
        <strain evidence="2 3">PCC 7420</strain>
    </source>
</reference>
<evidence type="ECO:0000259" key="1">
    <source>
        <dbReference type="PROSITE" id="PS50887"/>
    </source>
</evidence>
<dbReference type="GO" id="GO:0043709">
    <property type="term" value="P:cell adhesion involved in single-species biofilm formation"/>
    <property type="evidence" value="ECO:0007669"/>
    <property type="project" value="TreeGrafter"/>
</dbReference>
<feature type="domain" description="GGDEF" evidence="1">
    <location>
        <begin position="23"/>
        <end position="163"/>
    </location>
</feature>
<gene>
    <name evidence="2" type="ORF">MC7420_3253</name>
</gene>
<name>B4VZ73_9CYAN</name>
<dbReference type="InterPro" id="IPR000160">
    <property type="entry name" value="GGDEF_dom"/>
</dbReference>
<organism evidence="2 3">
    <name type="scientific">Coleofasciculus chthonoplastes PCC 7420</name>
    <dbReference type="NCBI Taxonomy" id="118168"/>
    <lineage>
        <taxon>Bacteria</taxon>
        <taxon>Bacillati</taxon>
        <taxon>Cyanobacteriota</taxon>
        <taxon>Cyanophyceae</taxon>
        <taxon>Coleofasciculales</taxon>
        <taxon>Coleofasciculaceae</taxon>
        <taxon>Coleofasciculus</taxon>
    </lineage>
</organism>
<evidence type="ECO:0000313" key="2">
    <source>
        <dbReference type="EMBL" id="EDX72807.1"/>
    </source>
</evidence>
<dbReference type="PANTHER" id="PTHR45138:SF9">
    <property type="entry name" value="DIGUANYLATE CYCLASE DGCM-RELATED"/>
    <property type="match status" value="1"/>
</dbReference>
<dbReference type="AlphaFoldDB" id="B4VZ73"/>
<dbReference type="PROSITE" id="PS50887">
    <property type="entry name" value="GGDEF"/>
    <property type="match status" value="1"/>
</dbReference>
<dbReference type="SMART" id="SM00267">
    <property type="entry name" value="GGDEF"/>
    <property type="match status" value="1"/>
</dbReference>
<dbReference type="InterPro" id="IPR029787">
    <property type="entry name" value="Nucleotide_cyclase"/>
</dbReference>